<organism evidence="2 3">
    <name type="scientific">Didymodactylos carnosus</name>
    <dbReference type="NCBI Taxonomy" id="1234261"/>
    <lineage>
        <taxon>Eukaryota</taxon>
        <taxon>Metazoa</taxon>
        <taxon>Spiralia</taxon>
        <taxon>Gnathifera</taxon>
        <taxon>Rotifera</taxon>
        <taxon>Eurotatoria</taxon>
        <taxon>Bdelloidea</taxon>
        <taxon>Philodinida</taxon>
        <taxon>Philodinidae</taxon>
        <taxon>Didymodactylos</taxon>
    </lineage>
</organism>
<dbReference type="AlphaFoldDB" id="A0A8S2GVS4"/>
<sequence>MDGFERSIPRHSTYQSELLKSCIKNGGFSQNIVRQNQPLIYDELIHIMAFDDEQLEYSLIRDKRYYLETNLTTDNKIGLIDLLRDKMNEPENELKGKHNLQNFQILDVNIKQPPSIISSSLLRINVSPFQSCDIQKCLADEEHRISL</sequence>
<evidence type="ECO:0000313" key="1">
    <source>
        <dbReference type="EMBL" id="CAF0777666.1"/>
    </source>
</evidence>
<gene>
    <name evidence="1" type="ORF">OVA965_LOCUS3431</name>
    <name evidence="2" type="ORF">TMI583_LOCUS3430</name>
</gene>
<evidence type="ECO:0000313" key="3">
    <source>
        <dbReference type="Proteomes" id="UP000682733"/>
    </source>
</evidence>
<dbReference type="Proteomes" id="UP000682733">
    <property type="component" value="Unassembled WGS sequence"/>
</dbReference>
<comment type="caution">
    <text evidence="2">The sequence shown here is derived from an EMBL/GenBank/DDBJ whole genome shotgun (WGS) entry which is preliminary data.</text>
</comment>
<proteinExistence type="predicted"/>
<reference evidence="2" key="1">
    <citation type="submission" date="2021-02" db="EMBL/GenBank/DDBJ databases">
        <authorList>
            <person name="Nowell W R."/>
        </authorList>
    </citation>
    <scope>NUCLEOTIDE SEQUENCE</scope>
</reference>
<evidence type="ECO:0000313" key="2">
    <source>
        <dbReference type="EMBL" id="CAF3558986.1"/>
    </source>
</evidence>
<dbReference type="EMBL" id="CAJOBA010000824">
    <property type="protein sequence ID" value="CAF3558986.1"/>
    <property type="molecule type" value="Genomic_DNA"/>
</dbReference>
<name>A0A8S2GVS4_9BILA</name>
<dbReference type="EMBL" id="CAJNOK010000824">
    <property type="protein sequence ID" value="CAF0777666.1"/>
    <property type="molecule type" value="Genomic_DNA"/>
</dbReference>
<dbReference type="Proteomes" id="UP000677228">
    <property type="component" value="Unassembled WGS sequence"/>
</dbReference>
<protein>
    <submittedName>
        <fullName evidence="2">Uncharacterized protein</fullName>
    </submittedName>
</protein>
<accession>A0A8S2GVS4</accession>